<dbReference type="AlphaFoldDB" id="A0A7W7KAF5"/>
<name>A0A7W7KAF5_9SPHN</name>
<sequence>MRNIVIKSALLCGSATLAAWSGTAQAAGTEAGTSIPNQASVSYSVGGTQQSVDSNVATFVVDKKVNLTVTGGVITQTAIGTNDQVTAFQVTNLTNATQDFHLTPDQQNLSIPILGADNFDMSNLRVFVDVNGNGTYEAGIDTATYIDELRPDTSVTVFLVGNVPNVPGEDIAIVSLSAQAAAGGQAGTEGTTLVATSLLQADSPSTMDIVFADASGTFDLARDGIGRAFNAYKIGTAAVSMTKTARVISDPINLLVNPRAIPGAVVEYCLTVSNAGPGIATSVSVTDQLPAGTTYIPNSLAVGGVGSGGHCVLNGTTEDDDTTGTDESDLYGGSFNGSVVRGDIPSLAVGVSLTAAFRVTVN</sequence>
<dbReference type="Proteomes" id="UP000555448">
    <property type="component" value="Unassembled WGS sequence"/>
</dbReference>
<feature type="chain" id="PRO_5031389844" evidence="1">
    <location>
        <begin position="27"/>
        <end position="362"/>
    </location>
</feature>
<feature type="domain" description="DUF11" evidence="2">
    <location>
        <begin position="258"/>
        <end position="313"/>
    </location>
</feature>
<dbReference type="RefSeq" id="WP_184245006.1">
    <property type="nucleotide sequence ID" value="NZ_JACHLR010000008.1"/>
</dbReference>
<evidence type="ECO:0000313" key="4">
    <source>
        <dbReference type="Proteomes" id="UP000555448"/>
    </source>
</evidence>
<accession>A0A7W7KAF5</accession>
<dbReference type="EMBL" id="JACHLR010000008">
    <property type="protein sequence ID" value="MBB4858901.1"/>
    <property type="molecule type" value="Genomic_DNA"/>
</dbReference>
<protein>
    <submittedName>
        <fullName evidence="3">Putative repeat protein (TIGR01451 family)</fullName>
    </submittedName>
</protein>
<gene>
    <name evidence="3" type="ORF">HNO88_002227</name>
</gene>
<reference evidence="3 4" key="1">
    <citation type="submission" date="2020-08" db="EMBL/GenBank/DDBJ databases">
        <title>Functional genomics of gut bacteria from endangered species of beetles.</title>
        <authorList>
            <person name="Carlos-Shanley C."/>
        </authorList>
    </citation>
    <scope>NUCLEOTIDE SEQUENCE [LARGE SCALE GENOMIC DNA]</scope>
    <source>
        <strain evidence="3 4">S00245</strain>
    </source>
</reference>
<evidence type="ECO:0000313" key="3">
    <source>
        <dbReference type="EMBL" id="MBB4858901.1"/>
    </source>
</evidence>
<proteinExistence type="predicted"/>
<dbReference type="InterPro" id="IPR047589">
    <property type="entry name" value="DUF11_rpt"/>
</dbReference>
<comment type="caution">
    <text evidence="3">The sequence shown here is derived from an EMBL/GenBank/DDBJ whole genome shotgun (WGS) entry which is preliminary data.</text>
</comment>
<feature type="signal peptide" evidence="1">
    <location>
        <begin position="1"/>
        <end position="26"/>
    </location>
</feature>
<dbReference type="Pfam" id="PF01345">
    <property type="entry name" value="DUF11"/>
    <property type="match status" value="1"/>
</dbReference>
<keyword evidence="1" id="KW-0732">Signal</keyword>
<evidence type="ECO:0000256" key="1">
    <source>
        <dbReference type="SAM" id="SignalP"/>
    </source>
</evidence>
<dbReference type="NCBIfam" id="TIGR01451">
    <property type="entry name" value="B_ant_repeat"/>
    <property type="match status" value="1"/>
</dbReference>
<dbReference type="InterPro" id="IPR001434">
    <property type="entry name" value="OmcB-like_DUF11"/>
</dbReference>
<organism evidence="3 4">
    <name type="scientific">Novosphingobium chloroacetimidivorans</name>
    <dbReference type="NCBI Taxonomy" id="1428314"/>
    <lineage>
        <taxon>Bacteria</taxon>
        <taxon>Pseudomonadati</taxon>
        <taxon>Pseudomonadota</taxon>
        <taxon>Alphaproteobacteria</taxon>
        <taxon>Sphingomonadales</taxon>
        <taxon>Sphingomonadaceae</taxon>
        <taxon>Novosphingobium</taxon>
    </lineage>
</organism>
<evidence type="ECO:0000259" key="2">
    <source>
        <dbReference type="Pfam" id="PF01345"/>
    </source>
</evidence>
<keyword evidence="4" id="KW-1185">Reference proteome</keyword>